<feature type="region of interest" description="Disordered" evidence="1">
    <location>
        <begin position="1"/>
        <end position="28"/>
    </location>
</feature>
<feature type="region of interest" description="Disordered" evidence="1">
    <location>
        <begin position="422"/>
        <end position="528"/>
    </location>
</feature>
<evidence type="ECO:0000256" key="1">
    <source>
        <dbReference type="SAM" id="MobiDB-lite"/>
    </source>
</evidence>
<protein>
    <submittedName>
        <fullName evidence="2">Uncharacterized protein</fullName>
    </submittedName>
</protein>
<feature type="region of interest" description="Disordered" evidence="1">
    <location>
        <begin position="183"/>
        <end position="209"/>
    </location>
</feature>
<gene>
    <name evidence="2" type="ORF">MSP1404_LOCUS10944</name>
</gene>
<dbReference type="EMBL" id="HBEV01014046">
    <property type="protein sequence ID" value="CAD8593540.1"/>
    <property type="molecule type" value="Transcribed_RNA"/>
</dbReference>
<accession>A0A7S0PVB4</accession>
<feature type="region of interest" description="Disordered" evidence="1">
    <location>
        <begin position="604"/>
        <end position="645"/>
    </location>
</feature>
<sequence length="877" mass="94254">MAPPRKAAPKNDVVLTPSHLSARDGDGPYPLDSGGAGWDAVELYDLTGLCWSFTTPSSTEGRRIVKAACERKGMALKGYSDWRKEDWAEMAARAGVNLAESFAVVPGMRGFRVCWAPNGVALMYVPGVRRFYTIADIANGAADDKADRPAAEVVKAFDAVSRSKKDLADQIAIATDPTLAAKAAKTANRGGESPGGESPGNTGDNTRTNAYSYPNPKSCVAKWCVGAGVDAPSLYAEYRAGFDFHGPAGAVSRSTVAALAANAGAPLPPDEETREWVKKDWLDAMERLEIKYEPSHAALTAVGRSWKVCWVEDALARGCPAVMVWCPERNAYYTLGSLAAAGGDSPAPVEAVIRAVVAVAKSTPAPPGLKHALTRDCDFLTLLGRKPANVNAPVSVGTTGGAKAAEAADAAAALAGRTLLEDSSKAAGNSSSEKEVSEKVGEKTDGQKSAGETSSSPAPATPELEAADGDHQVDEQGDARMDEDDGDASGDYFRPAPELDDFEWEDSREGMRRRVRSRESDDGYGDVSYDVSDDASMARSVFDAMSNGSLAHQAPGFEAVPGMEGFVAEGQAETVGQGEFFSRSAGYLSFVDGSWTKEDLAREMGLERDRDEPPVTPRDFPDLSRMPRQSEGGAELTLGGGGDVDEEDFKELIPAGLPRAFDAYHPMRMKNVDYLVAKTNDGRLDLREIMMARRRESDGRFVGEATRVDTSAAMSLNLAPAYYHEVPWTERVVIKEEKHSPRGGPAEYDTRVANTVRTYLVHARRPMDARYAHDRQLDFTKPVLTLDADGELKAVTVRGAEEAGGDASDDRVLVIRDGECVLEDAAALASWEEVAHAWEVDKADTLAEKGGQQLHEDFLKEVEMDYVPDDTPEIDNF</sequence>
<evidence type="ECO:0000313" key="2">
    <source>
        <dbReference type="EMBL" id="CAD8593540.1"/>
    </source>
</evidence>
<feature type="compositionally biased region" description="Basic and acidic residues" evidence="1">
    <location>
        <begin position="604"/>
        <end position="613"/>
    </location>
</feature>
<feature type="compositionally biased region" description="Basic and acidic residues" evidence="1">
    <location>
        <begin position="432"/>
        <end position="446"/>
    </location>
</feature>
<reference evidence="2" key="1">
    <citation type="submission" date="2021-01" db="EMBL/GenBank/DDBJ databases">
        <authorList>
            <person name="Corre E."/>
            <person name="Pelletier E."/>
            <person name="Niang G."/>
            <person name="Scheremetjew M."/>
            <person name="Finn R."/>
            <person name="Kale V."/>
            <person name="Holt S."/>
            <person name="Cochrane G."/>
            <person name="Meng A."/>
            <person name="Brown T."/>
            <person name="Cohen L."/>
        </authorList>
    </citation>
    <scope>NUCLEOTIDE SEQUENCE</scope>
    <source>
        <strain evidence="2">CCMP494</strain>
    </source>
</reference>
<organism evidence="2">
    <name type="scientific">Micromonas pusilla</name>
    <name type="common">Picoplanktonic green alga</name>
    <name type="synonym">Chromulina pusilla</name>
    <dbReference type="NCBI Taxonomy" id="38833"/>
    <lineage>
        <taxon>Eukaryota</taxon>
        <taxon>Viridiplantae</taxon>
        <taxon>Chlorophyta</taxon>
        <taxon>Mamiellophyceae</taxon>
        <taxon>Mamiellales</taxon>
        <taxon>Mamiellaceae</taxon>
        <taxon>Micromonas</taxon>
    </lineage>
</organism>
<name>A0A7S0PVB4_MICPS</name>
<feature type="compositionally biased region" description="Basic and acidic residues" evidence="1">
    <location>
        <begin position="505"/>
        <end position="521"/>
    </location>
</feature>
<proteinExistence type="predicted"/>
<dbReference type="AlphaFoldDB" id="A0A7S0PVB4"/>
<feature type="compositionally biased region" description="Basic and acidic residues" evidence="1">
    <location>
        <begin position="468"/>
        <end position="480"/>
    </location>
</feature>